<dbReference type="InterPro" id="IPR005545">
    <property type="entry name" value="YCII"/>
</dbReference>
<dbReference type="PANTHER" id="PTHR35174">
    <property type="entry name" value="BLL7171 PROTEIN-RELATED"/>
    <property type="match status" value="1"/>
</dbReference>
<proteinExistence type="inferred from homology"/>
<name>A0A1B4XIP6_9GAMM</name>
<reference evidence="4 5" key="1">
    <citation type="submission" date="2015-05" db="EMBL/GenBank/DDBJ databases">
        <title>Complete genome sequence of a sulfur-oxidizing gammaproteobacterium strain HA5.</title>
        <authorList>
            <person name="Miura A."/>
            <person name="Kojima H."/>
            <person name="Fukui M."/>
        </authorList>
    </citation>
    <scope>NUCLEOTIDE SEQUENCE [LARGE SCALE GENOMIC DNA]</scope>
    <source>
        <strain evidence="4 5">HA5</strain>
    </source>
</reference>
<evidence type="ECO:0000256" key="2">
    <source>
        <dbReference type="SAM" id="MobiDB-lite"/>
    </source>
</evidence>
<dbReference type="KEGG" id="slim:SCL_2400"/>
<dbReference type="SUPFAM" id="SSF54909">
    <property type="entry name" value="Dimeric alpha+beta barrel"/>
    <property type="match status" value="1"/>
</dbReference>
<evidence type="ECO:0000313" key="4">
    <source>
        <dbReference type="EMBL" id="BAV34677.1"/>
    </source>
</evidence>
<protein>
    <recommendedName>
        <fullName evidence="3">YCII-related domain-containing protein</fullName>
    </recommendedName>
</protein>
<feature type="region of interest" description="Disordered" evidence="2">
    <location>
        <begin position="42"/>
        <end position="71"/>
    </location>
</feature>
<evidence type="ECO:0000256" key="1">
    <source>
        <dbReference type="ARBA" id="ARBA00007689"/>
    </source>
</evidence>
<dbReference type="Proteomes" id="UP000243180">
    <property type="component" value="Chromosome"/>
</dbReference>
<organism evidence="4 5">
    <name type="scientific">Sulfuricaulis limicola</name>
    <dbReference type="NCBI Taxonomy" id="1620215"/>
    <lineage>
        <taxon>Bacteria</taxon>
        <taxon>Pseudomonadati</taxon>
        <taxon>Pseudomonadota</taxon>
        <taxon>Gammaproteobacteria</taxon>
        <taxon>Acidiferrobacterales</taxon>
        <taxon>Acidiferrobacteraceae</taxon>
        <taxon>Sulfuricaulis</taxon>
    </lineage>
</organism>
<dbReference type="Pfam" id="PF03795">
    <property type="entry name" value="YCII"/>
    <property type="match status" value="1"/>
</dbReference>
<dbReference type="InParanoid" id="A0A1B4XIP6"/>
<dbReference type="PANTHER" id="PTHR35174:SF3">
    <property type="entry name" value="BLL7171 PROTEIN"/>
    <property type="match status" value="1"/>
</dbReference>
<evidence type="ECO:0000259" key="3">
    <source>
        <dbReference type="Pfam" id="PF03795"/>
    </source>
</evidence>
<dbReference type="InterPro" id="IPR011008">
    <property type="entry name" value="Dimeric_a/b-barrel"/>
</dbReference>
<accession>A0A1B4XIP6</accession>
<dbReference type="RefSeq" id="WP_096361388.1">
    <property type="nucleotide sequence ID" value="NZ_AP014879.1"/>
</dbReference>
<keyword evidence="5" id="KW-1185">Reference proteome</keyword>
<dbReference type="OrthoDB" id="9807535at2"/>
<comment type="similarity">
    <text evidence="1">Belongs to the YciI family.</text>
</comment>
<gene>
    <name evidence="4" type="ORF">SCL_2400</name>
</gene>
<feature type="domain" description="YCII-related" evidence="3">
    <location>
        <begin position="1"/>
        <end position="113"/>
    </location>
</feature>
<dbReference type="EMBL" id="AP014879">
    <property type="protein sequence ID" value="BAV34677.1"/>
    <property type="molecule type" value="Genomic_DNA"/>
</dbReference>
<sequence length="117" mass="13193">MQYLLLCCFDEERWANLPESRRDEIMRQYGAWKQEITQSGQYRAGAKLQPTSSATTIRARHGKPTLTDGPFAETKEQLGGYHLIECQDLDEALAVARRIPTLDAGGVIEVRPLDPTM</sequence>
<dbReference type="Gene3D" id="3.30.70.1060">
    <property type="entry name" value="Dimeric alpha+beta barrel"/>
    <property type="match status" value="1"/>
</dbReference>
<evidence type="ECO:0000313" key="5">
    <source>
        <dbReference type="Proteomes" id="UP000243180"/>
    </source>
</evidence>
<dbReference type="AlphaFoldDB" id="A0A1B4XIP6"/>